<dbReference type="SUPFAM" id="SSF56235">
    <property type="entry name" value="N-terminal nucleophile aminohydrolases (Ntn hydrolases)"/>
    <property type="match status" value="1"/>
</dbReference>
<dbReference type="InterPro" id="IPR043137">
    <property type="entry name" value="GGT_ssub_C"/>
</dbReference>
<gene>
    <name evidence="13" type="ORF">PHACT_02540</name>
</gene>
<keyword evidence="14" id="KW-1185">Reference proteome</keyword>
<dbReference type="EC" id="2.3.2.2" evidence="11"/>
<dbReference type="Proteomes" id="UP000175669">
    <property type="component" value="Unassembled WGS sequence"/>
</dbReference>
<evidence type="ECO:0000256" key="7">
    <source>
        <dbReference type="ARBA" id="ARBA00023315"/>
    </source>
</evidence>
<organism evidence="13 14">
    <name type="scientific">Pseudohongiella acticola</name>
    <dbReference type="NCBI Taxonomy" id="1524254"/>
    <lineage>
        <taxon>Bacteria</taxon>
        <taxon>Pseudomonadati</taxon>
        <taxon>Pseudomonadota</taxon>
        <taxon>Gammaproteobacteria</taxon>
        <taxon>Pseudomonadales</taxon>
        <taxon>Pseudohongiellaceae</taxon>
        <taxon>Pseudohongiella</taxon>
    </lineage>
</organism>
<dbReference type="PROSITE" id="PS51257">
    <property type="entry name" value="PROKAR_LIPOPROTEIN"/>
    <property type="match status" value="1"/>
</dbReference>
<feature type="active site" description="Nucleophile" evidence="9">
    <location>
        <position position="405"/>
    </location>
</feature>
<feature type="binding site" evidence="10">
    <location>
        <position position="445"/>
    </location>
    <ligand>
        <name>L-glutamate</name>
        <dbReference type="ChEBI" id="CHEBI:29985"/>
    </ligand>
</feature>
<name>A0A1E8CIR5_9GAMM</name>
<evidence type="ECO:0000256" key="3">
    <source>
        <dbReference type="ARBA" id="ARBA00009381"/>
    </source>
</evidence>
<feature type="binding site" evidence="10">
    <location>
        <position position="492"/>
    </location>
    <ligand>
        <name>L-glutamate</name>
        <dbReference type="ChEBI" id="CHEBI:29985"/>
    </ligand>
</feature>
<feature type="binding site" evidence="10">
    <location>
        <position position="117"/>
    </location>
    <ligand>
        <name>L-glutamate</name>
        <dbReference type="ChEBI" id="CHEBI:29985"/>
    </ligand>
</feature>
<evidence type="ECO:0000256" key="12">
    <source>
        <dbReference type="SAM" id="SignalP"/>
    </source>
</evidence>
<comment type="PTM">
    <text evidence="11">Cleaved by autocatalysis into a large and a small subunit.</text>
</comment>
<evidence type="ECO:0000256" key="9">
    <source>
        <dbReference type="PIRSR" id="PIRSR600101-1"/>
    </source>
</evidence>
<comment type="pathway">
    <text evidence="11">Sulfur metabolism; glutathione metabolism.</text>
</comment>
<keyword evidence="6 11" id="KW-0865">Zymogen</keyword>
<evidence type="ECO:0000256" key="4">
    <source>
        <dbReference type="ARBA" id="ARBA00022679"/>
    </source>
</evidence>
<dbReference type="Pfam" id="PF01019">
    <property type="entry name" value="G_glu_transpept"/>
    <property type="match status" value="1"/>
</dbReference>
<proteinExistence type="inferred from homology"/>
<dbReference type="GO" id="GO:0006750">
    <property type="term" value="P:glutathione biosynthetic process"/>
    <property type="evidence" value="ECO:0007669"/>
    <property type="project" value="UniProtKB-KW"/>
</dbReference>
<evidence type="ECO:0000256" key="5">
    <source>
        <dbReference type="ARBA" id="ARBA00022801"/>
    </source>
</evidence>
<dbReference type="Gene3D" id="3.60.20.40">
    <property type="match status" value="1"/>
</dbReference>
<dbReference type="OrthoDB" id="5297205at2"/>
<dbReference type="PANTHER" id="PTHR43199:SF1">
    <property type="entry name" value="GLUTATHIONE HYDROLASE PROENZYME"/>
    <property type="match status" value="1"/>
</dbReference>
<protein>
    <recommendedName>
        <fullName evidence="11">Glutathione hydrolase proenzyme</fullName>
        <ecNumber evidence="11">2.3.2.2</ecNumber>
        <ecNumber evidence="11">3.4.19.13</ecNumber>
    </recommendedName>
    <component>
        <recommendedName>
            <fullName evidence="11">Glutathione hydrolase large chain</fullName>
        </recommendedName>
    </component>
    <component>
        <recommendedName>
            <fullName evidence="11">Glutathione hydrolase small chain</fullName>
        </recommendedName>
    </component>
</protein>
<accession>A0A1E8CIR5</accession>
<dbReference type="EC" id="3.4.19.13" evidence="11"/>
<dbReference type="STRING" id="1524254.PHACT_02540"/>
<keyword evidence="12" id="KW-0732">Signal</keyword>
<dbReference type="InterPro" id="IPR051792">
    <property type="entry name" value="GGT_bact"/>
</dbReference>
<keyword evidence="4 11" id="KW-0808">Transferase</keyword>
<dbReference type="GO" id="GO:0036374">
    <property type="term" value="F:glutathione hydrolase activity"/>
    <property type="evidence" value="ECO:0007669"/>
    <property type="project" value="UniProtKB-UniRule"/>
</dbReference>
<dbReference type="GO" id="GO:0006751">
    <property type="term" value="P:glutathione catabolic process"/>
    <property type="evidence" value="ECO:0007669"/>
    <property type="project" value="UniProtKB-UniRule"/>
</dbReference>
<evidence type="ECO:0000313" key="14">
    <source>
        <dbReference type="Proteomes" id="UP000175669"/>
    </source>
</evidence>
<comment type="similarity">
    <text evidence="3 11">Belongs to the gamma-glutamyltransferase family.</text>
</comment>
<comment type="caution">
    <text evidence="13">The sequence shown here is derived from an EMBL/GenBank/DDBJ whole genome shotgun (WGS) entry which is preliminary data.</text>
</comment>
<dbReference type="GO" id="GO:0103068">
    <property type="term" value="F:leukotriene C4 gamma-glutamyl transferase activity"/>
    <property type="evidence" value="ECO:0007669"/>
    <property type="project" value="UniProtKB-EC"/>
</dbReference>
<dbReference type="AlphaFoldDB" id="A0A1E8CIR5"/>
<evidence type="ECO:0000256" key="8">
    <source>
        <dbReference type="ARBA" id="ARBA00047417"/>
    </source>
</evidence>
<comment type="catalytic activity">
    <reaction evidence="2 11">
        <text>glutathione + H2O = L-cysteinylglycine + L-glutamate</text>
        <dbReference type="Rhea" id="RHEA:28807"/>
        <dbReference type="ChEBI" id="CHEBI:15377"/>
        <dbReference type="ChEBI" id="CHEBI:29985"/>
        <dbReference type="ChEBI" id="CHEBI:57925"/>
        <dbReference type="ChEBI" id="CHEBI:61694"/>
        <dbReference type="EC" id="3.4.19.13"/>
    </reaction>
</comment>
<dbReference type="UniPathway" id="UPA00204"/>
<comment type="catalytic activity">
    <reaction evidence="1 11">
        <text>an S-substituted glutathione + H2O = an S-substituted L-cysteinylglycine + L-glutamate</text>
        <dbReference type="Rhea" id="RHEA:59468"/>
        <dbReference type="ChEBI" id="CHEBI:15377"/>
        <dbReference type="ChEBI" id="CHEBI:29985"/>
        <dbReference type="ChEBI" id="CHEBI:90779"/>
        <dbReference type="ChEBI" id="CHEBI:143103"/>
        <dbReference type="EC" id="3.4.19.13"/>
    </reaction>
</comment>
<evidence type="ECO:0000256" key="2">
    <source>
        <dbReference type="ARBA" id="ARBA00001089"/>
    </source>
</evidence>
<evidence type="ECO:0000313" key="13">
    <source>
        <dbReference type="EMBL" id="OFE12147.1"/>
    </source>
</evidence>
<keyword evidence="7 11" id="KW-0012">Acyltransferase</keyword>
<dbReference type="Gene3D" id="1.10.246.230">
    <property type="match status" value="1"/>
</dbReference>
<keyword evidence="11" id="KW-0317">Glutathione biosynthesis</keyword>
<dbReference type="NCBIfam" id="TIGR00066">
    <property type="entry name" value="g_glut_trans"/>
    <property type="match status" value="1"/>
</dbReference>
<evidence type="ECO:0000256" key="1">
    <source>
        <dbReference type="ARBA" id="ARBA00001049"/>
    </source>
</evidence>
<feature type="binding site" evidence="10">
    <location>
        <begin position="469"/>
        <end position="470"/>
    </location>
    <ligand>
        <name>L-glutamate</name>
        <dbReference type="ChEBI" id="CHEBI:29985"/>
    </ligand>
</feature>
<sequence length="591" mass="62404">MRFTVATLSLAMLTACSDANNPAPDATSTTAPVASEVVAEPTQNNGWSLGYMAAVANPYATDAAVQMLERGGHAVDAAIAAHAVLGLVEPESSGLGGGGFMVVYEQASQNVRFLDGRETAPAGASPDMFMQDGEPAGFLDAWQSGKAIGVPGAVALYKLAHDNYGKLPWADLFAPAIRLANEGFEVSGKLAGYLPQMAQISRLDENPGAAEYFYPDGAPIQAGSMLRNPDYANTLQRIANEGPQAFYSGEIAEAMAASAQAGDNGGTMTIDDIAGYAAVEREAICGTWRVYNICSATPPSSGAMQIMIANLYDRLLPDNPSQQQQIRAFVDAQRLAYADRDYYFADPDHVTVPVQQLLNTQYLQHRGDNPAAPGATPQHGDPALVLGNDNAIRWAQDSTQEPAGTTHLSIVDSEGNAISATMTVEAAFGSGRWAAGFLLNNEMTDFARDYYADQPQAANMIRPGARPRSSMSPTIILDDDNKLFMVTGSPGGNSIPAYTAKSILGIVDWGMSVEDAVAFPNIIARGDTVRVEINREPGQTQADSLRAAGYDVQESDGENSGLHVILVTDDELVGAADPRREGSVSAGSVNP</sequence>
<reference evidence="14" key="1">
    <citation type="submission" date="2016-07" db="EMBL/GenBank/DDBJ databases">
        <authorList>
            <person name="Florea S."/>
            <person name="Webb J.S."/>
            <person name="Jaromczyk J."/>
            <person name="Schardl C.L."/>
        </authorList>
    </citation>
    <scope>NUCLEOTIDE SEQUENCE [LARGE SCALE GENOMIC DNA]</scope>
    <source>
        <strain evidence="14">KCTC 42131</strain>
    </source>
</reference>
<dbReference type="InterPro" id="IPR029055">
    <property type="entry name" value="Ntn_hydrolases_N"/>
</dbReference>
<feature type="chain" id="PRO_5009212024" description="Glutathione hydrolase proenzyme" evidence="12">
    <location>
        <begin position="20"/>
        <end position="591"/>
    </location>
</feature>
<evidence type="ECO:0000256" key="6">
    <source>
        <dbReference type="ARBA" id="ARBA00023145"/>
    </source>
</evidence>
<dbReference type="InterPro" id="IPR000101">
    <property type="entry name" value="GGT_peptidase"/>
</dbReference>
<comment type="catalytic activity">
    <reaction evidence="8 11">
        <text>an N-terminal (5-L-glutamyl)-[peptide] + an alpha-amino acid = 5-L-glutamyl amino acid + an N-terminal L-alpha-aminoacyl-[peptide]</text>
        <dbReference type="Rhea" id="RHEA:23904"/>
        <dbReference type="Rhea" id="RHEA-COMP:9780"/>
        <dbReference type="Rhea" id="RHEA-COMP:9795"/>
        <dbReference type="ChEBI" id="CHEBI:77644"/>
        <dbReference type="ChEBI" id="CHEBI:78597"/>
        <dbReference type="ChEBI" id="CHEBI:78599"/>
        <dbReference type="ChEBI" id="CHEBI:78608"/>
        <dbReference type="EC" id="2.3.2.2"/>
    </reaction>
</comment>
<dbReference type="RefSeq" id="WP_070115771.1">
    <property type="nucleotide sequence ID" value="NZ_MASR01000001.1"/>
</dbReference>
<evidence type="ECO:0000256" key="11">
    <source>
        <dbReference type="RuleBase" id="RU368036"/>
    </source>
</evidence>
<dbReference type="PRINTS" id="PR01210">
    <property type="entry name" value="GGTRANSPTASE"/>
</dbReference>
<feature type="signal peptide" evidence="12">
    <location>
        <begin position="1"/>
        <end position="19"/>
    </location>
</feature>
<evidence type="ECO:0000256" key="10">
    <source>
        <dbReference type="PIRSR" id="PIRSR600101-2"/>
    </source>
</evidence>
<keyword evidence="5 11" id="KW-0378">Hydrolase</keyword>
<dbReference type="EMBL" id="MASR01000001">
    <property type="protein sequence ID" value="OFE12147.1"/>
    <property type="molecule type" value="Genomic_DNA"/>
</dbReference>
<dbReference type="PANTHER" id="PTHR43199">
    <property type="entry name" value="GLUTATHIONE HYDROLASE"/>
    <property type="match status" value="1"/>
</dbReference>
<comment type="subunit">
    <text evidence="11">This enzyme consists of two polypeptide chains, which are synthesized in precursor form from a single polypeptide.</text>
</comment>